<evidence type="ECO:0000313" key="4">
    <source>
        <dbReference type="Proteomes" id="UP000444721"/>
    </source>
</evidence>
<reference evidence="3 4" key="1">
    <citation type="journal article" date="2019" name="Sci. Rep.">
        <title>Nanopore sequencing improves the draft genome of the human pathogenic amoeba Naegleria fowleri.</title>
        <authorList>
            <person name="Liechti N."/>
            <person name="Schurch N."/>
            <person name="Bruggmann R."/>
            <person name="Wittwer M."/>
        </authorList>
    </citation>
    <scope>NUCLEOTIDE SEQUENCE [LARGE SCALE GENOMIC DNA]</scope>
    <source>
        <strain evidence="3 4">ATCC 30894</strain>
    </source>
</reference>
<dbReference type="VEuPathDB" id="AmoebaDB:NF0071220"/>
<feature type="domain" description="GAF" evidence="2">
    <location>
        <begin position="68"/>
        <end position="185"/>
    </location>
</feature>
<name>A0A6A5C3Y6_NAEFO</name>
<dbReference type="RefSeq" id="XP_044564918.1">
    <property type="nucleotide sequence ID" value="XM_044704047.1"/>
</dbReference>
<dbReference type="OMA" id="GRRVNWA"/>
<dbReference type="GO" id="GO:0033745">
    <property type="term" value="F:L-methionine-(R)-S-oxide reductase activity"/>
    <property type="evidence" value="ECO:0007669"/>
    <property type="project" value="TreeGrafter"/>
</dbReference>
<comment type="similarity">
    <text evidence="1">Belongs to the free Met sulfoxide reductase family.</text>
</comment>
<accession>A0A6A5C3Y6</accession>
<keyword evidence="4" id="KW-1185">Reference proteome</keyword>
<dbReference type="Gene3D" id="3.30.450.40">
    <property type="match status" value="1"/>
</dbReference>
<gene>
    <name evidence="3" type="ORF">FDP41_013419</name>
</gene>
<dbReference type="GO" id="GO:0005829">
    <property type="term" value="C:cytosol"/>
    <property type="evidence" value="ECO:0007669"/>
    <property type="project" value="TreeGrafter"/>
</dbReference>
<dbReference type="InterPro" id="IPR029016">
    <property type="entry name" value="GAF-like_dom_sf"/>
</dbReference>
<evidence type="ECO:0000256" key="1">
    <source>
        <dbReference type="ARBA" id="ARBA00038454"/>
    </source>
</evidence>
<dbReference type="PANTHER" id="PTHR21021:SF15">
    <property type="entry name" value="FREE METHIONINE-R-SULFOXIDE REDUCTASE"/>
    <property type="match status" value="1"/>
</dbReference>
<dbReference type="Pfam" id="PF01590">
    <property type="entry name" value="GAF"/>
    <property type="match status" value="1"/>
</dbReference>
<dbReference type="InterPro" id="IPR051330">
    <property type="entry name" value="Phosphatase_reg/MetRdx"/>
</dbReference>
<protein>
    <recommendedName>
        <fullName evidence="2">GAF domain-containing protein</fullName>
    </recommendedName>
</protein>
<dbReference type="PANTHER" id="PTHR21021">
    <property type="entry name" value="GAF/PUTATIVE CYTOSKELETAL PROTEIN"/>
    <property type="match status" value="1"/>
</dbReference>
<dbReference type="EMBL" id="VFQX01000019">
    <property type="protein sequence ID" value="KAF0980205.1"/>
    <property type="molecule type" value="Genomic_DNA"/>
</dbReference>
<organism evidence="3 4">
    <name type="scientific">Naegleria fowleri</name>
    <name type="common">Brain eating amoeba</name>
    <dbReference type="NCBI Taxonomy" id="5763"/>
    <lineage>
        <taxon>Eukaryota</taxon>
        <taxon>Discoba</taxon>
        <taxon>Heterolobosea</taxon>
        <taxon>Tetramitia</taxon>
        <taxon>Eutetramitia</taxon>
        <taxon>Vahlkampfiidae</taxon>
        <taxon>Naegleria</taxon>
    </lineage>
</organism>
<dbReference type="Proteomes" id="UP000444721">
    <property type="component" value="Unassembled WGS sequence"/>
</dbReference>
<evidence type="ECO:0000259" key="2">
    <source>
        <dbReference type="Pfam" id="PF01590"/>
    </source>
</evidence>
<comment type="caution">
    <text evidence="3">The sequence shown here is derived from an EMBL/GenBank/DDBJ whole genome shotgun (WGS) entry which is preliminary data.</text>
</comment>
<dbReference type="AlphaFoldDB" id="A0A6A5C3Y6"/>
<dbReference type="InterPro" id="IPR003018">
    <property type="entry name" value="GAF"/>
</dbReference>
<proteinExistence type="inferred from homology"/>
<dbReference type="SUPFAM" id="SSF55781">
    <property type="entry name" value="GAF domain-like"/>
    <property type="match status" value="1"/>
</dbReference>
<dbReference type="VEuPathDB" id="AmoebaDB:FDP41_013419"/>
<dbReference type="GeneID" id="68120634"/>
<sequence length="207" mass="23211">MSPPSPHNHHSCHIPDEKKPISEETYQRLLSEIESIVSGERNLVANLANCASLFYHTLREEFHHPINWFGFYLIDQKKNSEPSSQQDELVLGPFHGKLACTRIKFGKGVCGTCIVSKQIIVVKNVHEFSGHIACDSASNSEICVPLKLTRKVTTESGFSSEKKEEEENEDLIGLIDVDSTALDQFSMEVDGKYLKQLATILMKASDY</sequence>
<dbReference type="VEuPathDB" id="AmoebaDB:NfTy_029040"/>
<evidence type="ECO:0000313" key="3">
    <source>
        <dbReference type="EMBL" id="KAF0980205.1"/>
    </source>
</evidence>
<dbReference type="OrthoDB" id="15735at2759"/>